<feature type="compositionally biased region" description="Basic and acidic residues" evidence="1">
    <location>
        <begin position="217"/>
        <end position="230"/>
    </location>
</feature>
<proteinExistence type="predicted"/>
<accession>A0A194Q755</accession>
<name>A0A194Q755_PAPXU</name>
<keyword evidence="3" id="KW-1185">Reference proteome</keyword>
<gene>
    <name evidence="2" type="ORF">RR46_05409</name>
</gene>
<dbReference type="EMBL" id="KQ459580">
    <property type="protein sequence ID" value="KPI99225.1"/>
    <property type="molecule type" value="Genomic_DNA"/>
</dbReference>
<dbReference type="AlphaFoldDB" id="A0A194Q755"/>
<feature type="compositionally biased region" description="Basic residues" evidence="1">
    <location>
        <begin position="125"/>
        <end position="141"/>
    </location>
</feature>
<feature type="region of interest" description="Disordered" evidence="1">
    <location>
        <begin position="204"/>
        <end position="251"/>
    </location>
</feature>
<dbReference type="Proteomes" id="UP000053268">
    <property type="component" value="Unassembled WGS sequence"/>
</dbReference>
<feature type="compositionally biased region" description="Polar residues" evidence="1">
    <location>
        <begin position="232"/>
        <end position="251"/>
    </location>
</feature>
<feature type="region of interest" description="Disordered" evidence="1">
    <location>
        <begin position="104"/>
        <end position="141"/>
    </location>
</feature>
<protein>
    <submittedName>
        <fullName evidence="2">Uncharacterized protein</fullName>
    </submittedName>
</protein>
<evidence type="ECO:0000313" key="3">
    <source>
        <dbReference type="Proteomes" id="UP000053268"/>
    </source>
</evidence>
<evidence type="ECO:0000313" key="2">
    <source>
        <dbReference type="EMBL" id="KPI99225.1"/>
    </source>
</evidence>
<sequence length="251" mass="29195">MDDQNESSWFSSSFRCLDFGDIVGIMTTIIHDDGPMPMRDRIPTEVMRIKNAADKFKESHQPDYEDRFMKNGDGIERVHNHNTAYPKLRDELDKRRSITKVAMPNLPNKRDGTHNMFNTGTRGKELKRKRSKTKRKYERKPKIKIDKAKTKTIIKPKCNHRKSNVRNLKCICQILKARNKKDTENSKRPKKVVNKKYQSLDMDLDIEPNMFLKKDKKPNSKEDLGSKDPDTSDASISTFASFPSTNHEPQI</sequence>
<organism evidence="2 3">
    <name type="scientific">Papilio xuthus</name>
    <name type="common">Asian swallowtail butterfly</name>
    <dbReference type="NCBI Taxonomy" id="66420"/>
    <lineage>
        <taxon>Eukaryota</taxon>
        <taxon>Metazoa</taxon>
        <taxon>Ecdysozoa</taxon>
        <taxon>Arthropoda</taxon>
        <taxon>Hexapoda</taxon>
        <taxon>Insecta</taxon>
        <taxon>Pterygota</taxon>
        <taxon>Neoptera</taxon>
        <taxon>Endopterygota</taxon>
        <taxon>Lepidoptera</taxon>
        <taxon>Glossata</taxon>
        <taxon>Ditrysia</taxon>
        <taxon>Papilionoidea</taxon>
        <taxon>Papilionidae</taxon>
        <taxon>Papilioninae</taxon>
        <taxon>Papilio</taxon>
    </lineage>
</organism>
<evidence type="ECO:0000256" key="1">
    <source>
        <dbReference type="SAM" id="MobiDB-lite"/>
    </source>
</evidence>
<reference evidence="2 3" key="1">
    <citation type="journal article" date="2015" name="Nat. Commun.">
        <title>Outbred genome sequencing and CRISPR/Cas9 gene editing in butterflies.</title>
        <authorList>
            <person name="Li X."/>
            <person name="Fan D."/>
            <person name="Zhang W."/>
            <person name="Liu G."/>
            <person name="Zhang L."/>
            <person name="Zhao L."/>
            <person name="Fang X."/>
            <person name="Chen L."/>
            <person name="Dong Y."/>
            <person name="Chen Y."/>
            <person name="Ding Y."/>
            <person name="Zhao R."/>
            <person name="Feng M."/>
            <person name="Zhu Y."/>
            <person name="Feng Y."/>
            <person name="Jiang X."/>
            <person name="Zhu D."/>
            <person name="Xiang H."/>
            <person name="Feng X."/>
            <person name="Li S."/>
            <person name="Wang J."/>
            <person name="Zhang G."/>
            <person name="Kronforst M.R."/>
            <person name="Wang W."/>
        </authorList>
    </citation>
    <scope>NUCLEOTIDE SEQUENCE [LARGE SCALE GENOMIC DNA]</scope>
    <source>
        <strain evidence="2">Ya'a_city_454_Px</strain>
        <tissue evidence="2">Whole body</tissue>
    </source>
</reference>